<dbReference type="GO" id="GO:0010181">
    <property type="term" value="F:FMN binding"/>
    <property type="evidence" value="ECO:0007669"/>
    <property type="project" value="TreeGrafter"/>
</dbReference>
<dbReference type="EMBL" id="CP014244">
    <property type="protein sequence ID" value="AMD20911.1"/>
    <property type="molecule type" value="Genomic_DNA"/>
</dbReference>
<feature type="region of interest" description="Disordered" evidence="3">
    <location>
        <begin position="145"/>
        <end position="164"/>
    </location>
</feature>
<dbReference type="GeneID" id="28724180"/>
<keyword evidence="1" id="KW-0173">Coenzyme A biosynthesis</keyword>
<dbReference type="AlphaFoldDB" id="A0A120K2A4"/>
<evidence type="ECO:0000256" key="1">
    <source>
        <dbReference type="ARBA" id="ARBA00022993"/>
    </source>
</evidence>
<keyword evidence="6" id="KW-1185">Reference proteome</keyword>
<name>A0A120K2A4_9SACH</name>
<feature type="compositionally biased region" description="Polar residues" evidence="3">
    <location>
        <begin position="574"/>
        <end position="593"/>
    </location>
</feature>
<gene>
    <name evidence="5" type="ORF">AW171_hschr42833</name>
</gene>
<feature type="region of interest" description="Disordered" evidence="3">
    <location>
        <begin position="503"/>
        <end position="593"/>
    </location>
</feature>
<dbReference type="Gene3D" id="3.40.50.1950">
    <property type="entry name" value="Flavin prenyltransferase-like"/>
    <property type="match status" value="1"/>
</dbReference>
<proteinExistence type="inferred from homology"/>
<evidence type="ECO:0000259" key="4">
    <source>
        <dbReference type="Pfam" id="PF02441"/>
    </source>
</evidence>
<evidence type="ECO:0000256" key="3">
    <source>
        <dbReference type="SAM" id="MobiDB-lite"/>
    </source>
</evidence>
<feature type="compositionally biased region" description="Polar residues" evidence="3">
    <location>
        <begin position="145"/>
        <end position="163"/>
    </location>
</feature>
<dbReference type="GO" id="GO:0015937">
    <property type="term" value="P:coenzyme A biosynthetic process"/>
    <property type="evidence" value="ECO:0007669"/>
    <property type="project" value="UniProtKB-KW"/>
</dbReference>
<dbReference type="RefSeq" id="XP_017987907.1">
    <property type="nucleotide sequence ID" value="XM_018132418.1"/>
</dbReference>
<reference evidence="5 6" key="1">
    <citation type="submission" date="2016-01" db="EMBL/GenBank/DDBJ databases">
        <title>Genome sequence of the yeast Holleya sinecauda.</title>
        <authorList>
            <person name="Dietrich F.S."/>
        </authorList>
    </citation>
    <scope>NUCLEOTIDE SEQUENCE [LARGE SCALE GENOMIC DNA]</scope>
    <source>
        <strain evidence="5 6">ATCC 58844</strain>
    </source>
</reference>
<organism evidence="5 6">
    <name type="scientific">Eremothecium sinecaudum</name>
    <dbReference type="NCBI Taxonomy" id="45286"/>
    <lineage>
        <taxon>Eukaryota</taxon>
        <taxon>Fungi</taxon>
        <taxon>Dikarya</taxon>
        <taxon>Ascomycota</taxon>
        <taxon>Saccharomycotina</taxon>
        <taxon>Saccharomycetes</taxon>
        <taxon>Saccharomycetales</taxon>
        <taxon>Saccharomycetaceae</taxon>
        <taxon>Eremothecium</taxon>
    </lineage>
</organism>
<sequence>MGDSSEAEFTESISVPGAESSHKQKDQPISILNNRCMSGGRGMSVKSSTSGVPQQQAPVFHGVVVGDERVAGGSGAVNGANEGVATGERSIQATPVKFDTGTLVGPGTAKAYINQYSTTEPVNLGLMEQKIKLVTHGLDVSPDSSLMGSNSGANSPTSFSKTPTGGVVAVSFTVPCNAEKISHRGSISTRPPNAAAKNSISGSGAHAGAPPAGSVPHMGVGTGGHATELHTNDSDSSAELSRQNSIVHMPGDFIYFDHPFHAPLTPLSPPQASVNSSLVKRHHHHVSNKAIIGEDNGPQVPFTKFFQKQDDEKIHILIGATGSVATLKVPLIIDKLFKIYTPDKVSIQLVVTKRAEHFLKGLKISKDVKLWRDEDEWFGFKRPGDPVLHIELRKWADIFLIAPLSANTLAKVANGICDNLLTSLLRVWNPSTPVIVAPAMNTFMYAHPVTSKHLKILREDAPYVQVLKPVEKVLVCGDIGMGGMREWIEIVEILVKSISKSSGLNQLSQGDKDDQENDAEEVEDDDDERRHEGEETDDTDATDLSSGDAFEDEDDDQGEDESHTREDNNHNETKNSGSTSFQAYNTNQTSHIR</sequence>
<dbReference type="PANTHER" id="PTHR14359:SF6">
    <property type="entry name" value="PHOSPHOPANTOTHENOYLCYSTEINE DECARBOXYLASE"/>
    <property type="match status" value="1"/>
</dbReference>
<evidence type="ECO:0000313" key="5">
    <source>
        <dbReference type="EMBL" id="AMD20911.1"/>
    </source>
</evidence>
<dbReference type="STRING" id="45286.A0A120K2A4"/>
<evidence type="ECO:0000256" key="2">
    <source>
        <dbReference type="ARBA" id="ARBA00038350"/>
    </source>
</evidence>
<feature type="domain" description="Flavoprotein" evidence="4">
    <location>
        <begin position="315"/>
        <end position="492"/>
    </location>
</feature>
<feature type="compositionally biased region" description="Polar residues" evidence="3">
    <location>
        <begin position="45"/>
        <end position="55"/>
    </location>
</feature>
<dbReference type="InterPro" id="IPR036551">
    <property type="entry name" value="Flavin_trans-like"/>
</dbReference>
<feature type="region of interest" description="Disordered" evidence="3">
    <location>
        <begin position="1"/>
        <end position="55"/>
    </location>
</feature>
<dbReference type="InterPro" id="IPR003382">
    <property type="entry name" value="Flavoprotein"/>
</dbReference>
<protein>
    <submittedName>
        <fullName evidence="5">HDR169Cp</fullName>
    </submittedName>
</protein>
<comment type="similarity">
    <text evidence="2">Belongs to the HFCD (homooligomeric flavin containing Cys decarboxylase) superfamily.</text>
</comment>
<dbReference type="GO" id="GO:0004633">
    <property type="term" value="F:phosphopantothenoylcysteine decarboxylase activity"/>
    <property type="evidence" value="ECO:0007669"/>
    <property type="project" value="TreeGrafter"/>
</dbReference>
<dbReference type="OrthoDB" id="1532798at2759"/>
<accession>A0A120K2A4</accession>
<dbReference type="GO" id="GO:0071513">
    <property type="term" value="C:phosphopantothenoylcysteine decarboxylase complex"/>
    <property type="evidence" value="ECO:0007669"/>
    <property type="project" value="TreeGrafter"/>
</dbReference>
<evidence type="ECO:0000313" key="6">
    <source>
        <dbReference type="Proteomes" id="UP000243052"/>
    </source>
</evidence>
<dbReference type="PANTHER" id="PTHR14359">
    <property type="entry name" value="HOMO-OLIGOMERIC FLAVIN CONTAINING CYS DECARBOXYLASE FAMILY"/>
    <property type="match status" value="1"/>
</dbReference>
<dbReference type="SUPFAM" id="SSF52507">
    <property type="entry name" value="Homo-oligomeric flavin-containing Cys decarboxylases, HFCD"/>
    <property type="match status" value="1"/>
</dbReference>
<dbReference type="Pfam" id="PF02441">
    <property type="entry name" value="Flavoprotein"/>
    <property type="match status" value="1"/>
</dbReference>
<feature type="compositionally biased region" description="Acidic residues" evidence="3">
    <location>
        <begin position="549"/>
        <end position="559"/>
    </location>
</feature>
<feature type="compositionally biased region" description="Basic and acidic residues" evidence="3">
    <location>
        <begin position="560"/>
        <end position="573"/>
    </location>
</feature>
<feature type="region of interest" description="Disordered" evidence="3">
    <location>
        <begin position="183"/>
        <end position="241"/>
    </location>
</feature>
<dbReference type="Proteomes" id="UP000243052">
    <property type="component" value="Chromosome iv"/>
</dbReference>
<feature type="compositionally biased region" description="Acidic residues" evidence="3">
    <location>
        <begin position="513"/>
        <end position="527"/>
    </location>
</feature>
<feature type="compositionally biased region" description="Low complexity" evidence="3">
    <location>
        <begin position="199"/>
        <end position="214"/>
    </location>
</feature>